<gene>
    <name evidence="3" type="ORF">SAMN05216466_101775</name>
</gene>
<proteinExistence type="predicted"/>
<sequence>MTRPMALIEGDLTIPLPRPYDGLPPPFGIRRRVMREAVHQAVRETAAPAQLDRFPPGVQHVLFYKAPPQRVDTGRWDAALAEAKRYLEMNTARPRSSRSDHLLAGAIFAGCTIALTWLLVTCSMKEAEKAKAVPLAPAVLSAVSPHVDSPKPVAKPAVADTQTAVAVEKTSPPAASAVTNVAAKPADADAPLAASISQLAQTGPLPSLVPKQVGHVAALSPAEPKQTAQVLPRQTVQVSAHEDDTATSPTTPPKRVKVARLSETHVKERVALNRATRPVTQPAVSKQPEWTAGTSHSHSGASTDNAPWLNWSAQQLRPAPTIRQAAPVPGDSSWNDHMTQRRITDDPTAFHVGGSGQ</sequence>
<keyword evidence="2" id="KW-1133">Transmembrane helix</keyword>
<feature type="region of interest" description="Disordered" evidence="1">
    <location>
        <begin position="323"/>
        <end position="357"/>
    </location>
</feature>
<keyword evidence="2" id="KW-0812">Transmembrane</keyword>
<accession>A0A1G7QKQ6</accession>
<protein>
    <submittedName>
        <fullName evidence="3">Uncharacterized protein</fullName>
    </submittedName>
</protein>
<organism evidence="3 4">
    <name type="scientific">Paraburkholderia phenazinium</name>
    <dbReference type="NCBI Taxonomy" id="60549"/>
    <lineage>
        <taxon>Bacteria</taxon>
        <taxon>Pseudomonadati</taxon>
        <taxon>Pseudomonadota</taxon>
        <taxon>Betaproteobacteria</taxon>
        <taxon>Burkholderiales</taxon>
        <taxon>Burkholderiaceae</taxon>
        <taxon>Paraburkholderia</taxon>
    </lineage>
</organism>
<evidence type="ECO:0000256" key="2">
    <source>
        <dbReference type="SAM" id="Phobius"/>
    </source>
</evidence>
<name>A0A1G7QKQ6_9BURK</name>
<dbReference type="Proteomes" id="UP000199706">
    <property type="component" value="Unassembled WGS sequence"/>
</dbReference>
<keyword evidence="2" id="KW-0472">Membrane</keyword>
<feature type="region of interest" description="Disordered" evidence="1">
    <location>
        <begin position="275"/>
        <end position="306"/>
    </location>
</feature>
<feature type="transmembrane region" description="Helical" evidence="2">
    <location>
        <begin position="102"/>
        <end position="120"/>
    </location>
</feature>
<dbReference type="RefSeq" id="WP_143016503.1">
    <property type="nucleotide sequence ID" value="NZ_CADERL010000003.1"/>
</dbReference>
<evidence type="ECO:0000256" key="1">
    <source>
        <dbReference type="SAM" id="MobiDB-lite"/>
    </source>
</evidence>
<dbReference type="AlphaFoldDB" id="A0A1G7QKQ6"/>
<dbReference type="EMBL" id="FNCJ01000001">
    <property type="protein sequence ID" value="SDF98210.1"/>
    <property type="molecule type" value="Genomic_DNA"/>
</dbReference>
<feature type="compositionally biased region" description="Polar residues" evidence="1">
    <location>
        <begin position="226"/>
        <end position="238"/>
    </location>
</feature>
<feature type="region of interest" description="Disordered" evidence="1">
    <location>
        <begin position="220"/>
        <end position="255"/>
    </location>
</feature>
<evidence type="ECO:0000313" key="3">
    <source>
        <dbReference type="EMBL" id="SDF98210.1"/>
    </source>
</evidence>
<reference evidence="3 4" key="1">
    <citation type="submission" date="2016-10" db="EMBL/GenBank/DDBJ databases">
        <authorList>
            <person name="de Groot N.N."/>
        </authorList>
    </citation>
    <scope>NUCLEOTIDE SEQUENCE [LARGE SCALE GENOMIC DNA]</scope>
    <source>
        <strain evidence="3 4">LMG 2247</strain>
    </source>
</reference>
<dbReference type="OrthoDB" id="8998645at2"/>
<feature type="compositionally biased region" description="Polar residues" evidence="1">
    <location>
        <begin position="292"/>
        <end position="306"/>
    </location>
</feature>
<evidence type="ECO:0000313" key="4">
    <source>
        <dbReference type="Proteomes" id="UP000199706"/>
    </source>
</evidence>